<dbReference type="InterPro" id="IPR017871">
    <property type="entry name" value="ABC_transporter-like_CS"/>
</dbReference>
<evidence type="ECO:0000256" key="1">
    <source>
        <dbReference type="ARBA" id="ARBA00004651"/>
    </source>
</evidence>
<name>A0A4Q7JE78_9PSEU</name>
<dbReference type="PANTHER" id="PTHR24221:SF654">
    <property type="entry name" value="ATP-BINDING CASSETTE SUB-FAMILY B MEMBER 6"/>
    <property type="match status" value="1"/>
</dbReference>
<dbReference type="GO" id="GO:0005886">
    <property type="term" value="C:plasma membrane"/>
    <property type="evidence" value="ECO:0007669"/>
    <property type="project" value="UniProtKB-SubCell"/>
</dbReference>
<dbReference type="PANTHER" id="PTHR24221">
    <property type="entry name" value="ATP-BINDING CASSETTE SUB-FAMILY B"/>
    <property type="match status" value="1"/>
</dbReference>
<evidence type="ECO:0000259" key="8">
    <source>
        <dbReference type="PROSITE" id="PS50893"/>
    </source>
</evidence>
<dbReference type="Pfam" id="PF00005">
    <property type="entry name" value="ABC_tran"/>
    <property type="match status" value="1"/>
</dbReference>
<feature type="transmembrane region" description="Helical" evidence="7">
    <location>
        <begin position="46"/>
        <end position="64"/>
    </location>
</feature>
<dbReference type="InterPro" id="IPR003593">
    <property type="entry name" value="AAA+_ATPase"/>
</dbReference>
<dbReference type="NCBIfam" id="TIGR02868">
    <property type="entry name" value="CydC"/>
    <property type="match status" value="1"/>
</dbReference>
<evidence type="ECO:0000256" key="2">
    <source>
        <dbReference type="ARBA" id="ARBA00022692"/>
    </source>
</evidence>
<dbReference type="InterPro" id="IPR011527">
    <property type="entry name" value="ABC1_TM_dom"/>
</dbReference>
<proteinExistence type="predicted"/>
<dbReference type="GO" id="GO:0005524">
    <property type="term" value="F:ATP binding"/>
    <property type="evidence" value="ECO:0007669"/>
    <property type="project" value="UniProtKB-KW"/>
</dbReference>
<feature type="transmembrane region" description="Helical" evidence="7">
    <location>
        <begin position="154"/>
        <end position="171"/>
    </location>
</feature>
<feature type="domain" description="ABC transporter" evidence="8">
    <location>
        <begin position="293"/>
        <end position="504"/>
    </location>
</feature>
<evidence type="ECO:0000313" key="10">
    <source>
        <dbReference type="EMBL" id="RZQ65578.1"/>
    </source>
</evidence>
<dbReference type="Gene3D" id="1.20.1560.10">
    <property type="entry name" value="ABC transporter type 1, transmembrane domain"/>
    <property type="match status" value="1"/>
</dbReference>
<evidence type="ECO:0000256" key="3">
    <source>
        <dbReference type="ARBA" id="ARBA00022741"/>
    </source>
</evidence>
<evidence type="ECO:0000313" key="11">
    <source>
        <dbReference type="Proteomes" id="UP000292003"/>
    </source>
</evidence>
<dbReference type="Proteomes" id="UP000292003">
    <property type="component" value="Unassembled WGS sequence"/>
</dbReference>
<dbReference type="EMBL" id="SFCC01000001">
    <property type="protein sequence ID" value="RZQ65578.1"/>
    <property type="molecule type" value="Genomic_DNA"/>
</dbReference>
<dbReference type="InterPro" id="IPR003439">
    <property type="entry name" value="ABC_transporter-like_ATP-bd"/>
</dbReference>
<dbReference type="SUPFAM" id="SSF90123">
    <property type="entry name" value="ABC transporter transmembrane region"/>
    <property type="match status" value="1"/>
</dbReference>
<feature type="transmembrane region" description="Helical" evidence="7">
    <location>
        <begin position="127"/>
        <end position="148"/>
    </location>
</feature>
<comment type="caution">
    <text evidence="10">The sequence shown here is derived from an EMBL/GenBank/DDBJ whole genome shotgun (WGS) entry which is preliminary data.</text>
</comment>
<evidence type="ECO:0000256" key="6">
    <source>
        <dbReference type="ARBA" id="ARBA00023136"/>
    </source>
</evidence>
<evidence type="ECO:0000256" key="5">
    <source>
        <dbReference type="ARBA" id="ARBA00022989"/>
    </source>
</evidence>
<dbReference type="PROSITE" id="PS50929">
    <property type="entry name" value="ABC_TM1F"/>
    <property type="match status" value="1"/>
</dbReference>
<dbReference type="Gene3D" id="3.40.50.300">
    <property type="entry name" value="P-loop containing nucleotide triphosphate hydrolases"/>
    <property type="match status" value="1"/>
</dbReference>
<dbReference type="GO" id="GO:0140359">
    <property type="term" value="F:ABC-type transporter activity"/>
    <property type="evidence" value="ECO:0007669"/>
    <property type="project" value="InterPro"/>
</dbReference>
<keyword evidence="3" id="KW-0547">Nucleotide-binding</keyword>
<reference evidence="10 11" key="1">
    <citation type="submission" date="2019-02" db="EMBL/GenBank/DDBJ databases">
        <title>Draft genome sequence of Amycolatopsis sp. 8-3EHSu isolated from roots of Suaeda maritima.</title>
        <authorList>
            <person name="Duangmal K."/>
            <person name="Chantavorakit T."/>
        </authorList>
    </citation>
    <scope>NUCLEOTIDE SEQUENCE [LARGE SCALE GENOMIC DNA]</scope>
    <source>
        <strain evidence="10 11">8-3EHSu</strain>
    </source>
</reference>
<sequence length="510" mass="52127">MSRWGLSRADAVRLARAALLAVAAELAGTALLATAAWLLLRAAERPPMAALTVAIVAVRTLALLRGSLRYAERLAGHDVVLSAVGRLRERVYRALLPHRDRRARDADLLARVVSDVDAAQDAVLRCLLPAVVAGLTGVIAVAVALLVAPAVAGVLALGLLVAGVALPYGCARASAAAACRAAPIRAALGERTVDLVRGAAELSAYGATGVALAAAEADARALARAERTGAVVALSAAGTLVQWATVVAACLLAAPSGGPVAAAVALGTLGVFEAVLPLTAAAQRWVAVGGSLRRLRDLLDAPAPVAGTRPVPEGPLCLRAERLTGRPGLSTVDLELPQGSRVALLGPNGSGKTTLLDCMAGLVAPASGRVTLDGRDLAEYTGLPEVITTTATAHVFRGSVRDNLLLTSPSAGAEELRAACRAADLDVDLDQDALTLSGGQRQRLVLARAVLARPRVLLLDEPAEGLDAGHGERVLAGVLRACPDVTVVLATHTEPPADFTKVFLRNNVPS</sequence>
<gene>
    <name evidence="10" type="primary">cydC</name>
    <name evidence="10" type="ORF">EWH70_00300</name>
</gene>
<dbReference type="AlphaFoldDB" id="A0A4Q7JE78"/>
<protein>
    <submittedName>
        <fullName evidence="10">Thiol reductant ABC exporter subunit CydC</fullName>
    </submittedName>
</protein>
<dbReference type="RefSeq" id="WP_130473150.1">
    <property type="nucleotide sequence ID" value="NZ_SFCC01000001.1"/>
</dbReference>
<dbReference type="CDD" id="cd03228">
    <property type="entry name" value="ABCC_MRP_Like"/>
    <property type="match status" value="1"/>
</dbReference>
<dbReference type="GO" id="GO:0034775">
    <property type="term" value="P:glutathione transmembrane transport"/>
    <property type="evidence" value="ECO:0007669"/>
    <property type="project" value="InterPro"/>
</dbReference>
<dbReference type="GO" id="GO:0016887">
    <property type="term" value="F:ATP hydrolysis activity"/>
    <property type="evidence" value="ECO:0007669"/>
    <property type="project" value="InterPro"/>
</dbReference>
<dbReference type="GO" id="GO:0034040">
    <property type="term" value="F:ATPase-coupled lipid transmembrane transporter activity"/>
    <property type="evidence" value="ECO:0007669"/>
    <property type="project" value="TreeGrafter"/>
</dbReference>
<feature type="domain" description="ABC transmembrane type-1" evidence="9">
    <location>
        <begin position="17"/>
        <end position="254"/>
    </location>
</feature>
<keyword evidence="2 7" id="KW-0812">Transmembrane</keyword>
<comment type="subcellular location">
    <subcellularLocation>
        <location evidence="1">Cell membrane</location>
        <topology evidence="1">Multi-pass membrane protein</topology>
    </subcellularLocation>
</comment>
<keyword evidence="5 7" id="KW-1133">Transmembrane helix</keyword>
<dbReference type="GO" id="GO:0045454">
    <property type="term" value="P:cell redox homeostasis"/>
    <property type="evidence" value="ECO:0007669"/>
    <property type="project" value="InterPro"/>
</dbReference>
<dbReference type="PROSITE" id="PS00211">
    <property type="entry name" value="ABC_TRANSPORTER_1"/>
    <property type="match status" value="1"/>
</dbReference>
<evidence type="ECO:0000256" key="4">
    <source>
        <dbReference type="ARBA" id="ARBA00022840"/>
    </source>
</evidence>
<evidence type="ECO:0000259" key="9">
    <source>
        <dbReference type="PROSITE" id="PS50929"/>
    </source>
</evidence>
<feature type="transmembrane region" description="Helical" evidence="7">
    <location>
        <begin position="230"/>
        <end position="254"/>
    </location>
</feature>
<evidence type="ECO:0000256" key="7">
    <source>
        <dbReference type="SAM" id="Phobius"/>
    </source>
</evidence>
<dbReference type="InterPro" id="IPR014223">
    <property type="entry name" value="ABC_CydC/D"/>
</dbReference>
<feature type="transmembrane region" description="Helical" evidence="7">
    <location>
        <begin position="20"/>
        <end position="40"/>
    </location>
</feature>
<dbReference type="OrthoDB" id="9806127at2"/>
<dbReference type="InterPro" id="IPR039421">
    <property type="entry name" value="Type_1_exporter"/>
</dbReference>
<keyword evidence="11" id="KW-1185">Reference proteome</keyword>
<dbReference type="PROSITE" id="PS50893">
    <property type="entry name" value="ABC_TRANSPORTER_2"/>
    <property type="match status" value="1"/>
</dbReference>
<dbReference type="SUPFAM" id="SSF52540">
    <property type="entry name" value="P-loop containing nucleoside triphosphate hydrolases"/>
    <property type="match status" value="1"/>
</dbReference>
<dbReference type="InterPro" id="IPR036640">
    <property type="entry name" value="ABC1_TM_sf"/>
</dbReference>
<keyword evidence="4" id="KW-0067">ATP-binding</keyword>
<keyword evidence="6 7" id="KW-0472">Membrane</keyword>
<accession>A0A4Q7JE78</accession>
<dbReference type="InterPro" id="IPR027417">
    <property type="entry name" value="P-loop_NTPase"/>
</dbReference>
<dbReference type="SMART" id="SM00382">
    <property type="entry name" value="AAA"/>
    <property type="match status" value="1"/>
</dbReference>
<organism evidence="10 11">
    <name type="scientific">Amycolatopsis suaedae</name>
    <dbReference type="NCBI Taxonomy" id="2510978"/>
    <lineage>
        <taxon>Bacteria</taxon>
        <taxon>Bacillati</taxon>
        <taxon>Actinomycetota</taxon>
        <taxon>Actinomycetes</taxon>
        <taxon>Pseudonocardiales</taxon>
        <taxon>Pseudonocardiaceae</taxon>
        <taxon>Amycolatopsis</taxon>
    </lineage>
</organism>